<dbReference type="Gene3D" id="2.30.320.10">
    <property type="entry name" value="YwqG-like"/>
    <property type="match status" value="1"/>
</dbReference>
<dbReference type="InterPro" id="IPR015315">
    <property type="entry name" value="DUF1963"/>
</dbReference>
<dbReference type="Pfam" id="PF09234">
    <property type="entry name" value="DUF1963"/>
    <property type="match status" value="1"/>
</dbReference>
<keyword evidence="2" id="KW-1185">Reference proteome</keyword>
<sequence length="261" mass="29854">MRKTMEEKVREVLAEQGLSEMEEEVIGTLVPCVMIRLREEETVPRGSSKFGGVPDLPSDLSYPFSEGKPLPFIAQYNLAQLREVDPMSPLPDRGMLYFFATVDDLLWGAPSDRMSGKVIYADAEREELVPAPLPEDLPREVRYPERGIDFRLEKSFPNVDAPEDMEEIWFDLMDRLYDLEGREGGYHQAFGPPLELESDVFEACREQTGKKEADWVLLLQVDSDEELDMVFGNRGMIYFCITRNDLLKGNFDEACLVLQNP</sequence>
<dbReference type="PANTHER" id="PTHR36436:SF6">
    <property type="entry name" value="SLL5081 PROTEIN"/>
    <property type="match status" value="1"/>
</dbReference>
<dbReference type="Proteomes" id="UP000244240">
    <property type="component" value="Unassembled WGS sequence"/>
</dbReference>
<protein>
    <submittedName>
        <fullName evidence="1">Uncharacterized protein YwqG</fullName>
    </submittedName>
</protein>
<dbReference type="RefSeq" id="WP_108022369.1">
    <property type="nucleotide sequence ID" value="NZ_QBKR01000005.1"/>
</dbReference>
<gene>
    <name evidence="1" type="ORF">C8P63_105173</name>
</gene>
<dbReference type="SUPFAM" id="SSF103032">
    <property type="entry name" value="Hypothetical protein YwqG"/>
    <property type="match status" value="1"/>
</dbReference>
<dbReference type="OrthoDB" id="8856529at2"/>
<evidence type="ECO:0000313" key="1">
    <source>
        <dbReference type="EMBL" id="PTX62576.1"/>
    </source>
</evidence>
<organism evidence="1 2">
    <name type="scientific">Melghirimyces profundicolus</name>
    <dbReference type="NCBI Taxonomy" id="1242148"/>
    <lineage>
        <taxon>Bacteria</taxon>
        <taxon>Bacillati</taxon>
        <taxon>Bacillota</taxon>
        <taxon>Bacilli</taxon>
        <taxon>Bacillales</taxon>
        <taxon>Thermoactinomycetaceae</taxon>
        <taxon>Melghirimyces</taxon>
    </lineage>
</organism>
<dbReference type="EMBL" id="QBKR01000005">
    <property type="protein sequence ID" value="PTX62576.1"/>
    <property type="molecule type" value="Genomic_DNA"/>
</dbReference>
<comment type="caution">
    <text evidence="1">The sequence shown here is derived from an EMBL/GenBank/DDBJ whole genome shotgun (WGS) entry which is preliminary data.</text>
</comment>
<reference evidence="1 2" key="1">
    <citation type="submission" date="2018-04" db="EMBL/GenBank/DDBJ databases">
        <title>Genomic Encyclopedia of Archaeal and Bacterial Type Strains, Phase II (KMG-II): from individual species to whole genera.</title>
        <authorList>
            <person name="Goeker M."/>
        </authorList>
    </citation>
    <scope>NUCLEOTIDE SEQUENCE [LARGE SCALE GENOMIC DNA]</scope>
    <source>
        <strain evidence="1 2">DSM 45787</strain>
    </source>
</reference>
<dbReference type="PANTHER" id="PTHR36436">
    <property type="entry name" value="SLL5081 PROTEIN"/>
    <property type="match status" value="1"/>
</dbReference>
<accession>A0A2T6C2M7</accession>
<proteinExistence type="predicted"/>
<dbReference type="AlphaFoldDB" id="A0A2T6C2M7"/>
<dbReference type="InterPro" id="IPR035948">
    <property type="entry name" value="YwqG-like_sf"/>
</dbReference>
<evidence type="ECO:0000313" key="2">
    <source>
        <dbReference type="Proteomes" id="UP000244240"/>
    </source>
</evidence>
<name>A0A2T6C2M7_9BACL</name>